<dbReference type="HOGENOM" id="CLU_1915453_0_0_5"/>
<gene>
    <name evidence="2" type="ordered locus">RC1_2652</name>
</gene>
<sequence length="132" mass="14007">MEDLRPAPDDPRIMARHRSTRLQISQLPFVALRGDGRLGFWVVPEPGPGNATDPRLLGRTYAGWFLLFEEANGAAAADDLLTRIGREMPSARPEVDAAFQAALADRAAPRPDGPGAAAVRAPPDGSGRTAGP</sequence>
<evidence type="ECO:0000313" key="3">
    <source>
        <dbReference type="Proteomes" id="UP000001591"/>
    </source>
</evidence>
<protein>
    <submittedName>
        <fullName evidence="2">Uncharacterized protein</fullName>
    </submittedName>
</protein>
<dbReference type="AlphaFoldDB" id="B6IUU4"/>
<feature type="region of interest" description="Disordered" evidence="1">
    <location>
        <begin position="99"/>
        <end position="132"/>
    </location>
</feature>
<accession>B6IUU4</accession>
<name>B6IUU4_RHOCS</name>
<dbReference type="Proteomes" id="UP000001591">
    <property type="component" value="Chromosome"/>
</dbReference>
<evidence type="ECO:0000313" key="2">
    <source>
        <dbReference type="EMBL" id="ACJ00026.1"/>
    </source>
</evidence>
<keyword evidence="3" id="KW-1185">Reference proteome</keyword>
<organism evidence="2 3">
    <name type="scientific">Rhodospirillum centenum (strain ATCC 51521 / SW)</name>
    <dbReference type="NCBI Taxonomy" id="414684"/>
    <lineage>
        <taxon>Bacteria</taxon>
        <taxon>Pseudomonadati</taxon>
        <taxon>Pseudomonadota</taxon>
        <taxon>Alphaproteobacteria</taxon>
        <taxon>Rhodospirillales</taxon>
        <taxon>Rhodospirillaceae</taxon>
        <taxon>Rhodospirillum</taxon>
    </lineage>
</organism>
<feature type="compositionally biased region" description="Low complexity" evidence="1">
    <location>
        <begin position="113"/>
        <end position="125"/>
    </location>
</feature>
<dbReference type="KEGG" id="rce:RC1_2652"/>
<reference evidence="2 3" key="1">
    <citation type="journal article" date="2010" name="BMC Genomics">
        <title>Metabolic flexibility revealed in the genome of the cyst-forming alpha-1 proteobacterium Rhodospirillum centenum.</title>
        <authorList>
            <person name="Lu Y.K."/>
            <person name="Marden J."/>
            <person name="Han M."/>
            <person name="Swingley W.D."/>
            <person name="Mastrian S.D."/>
            <person name="Chowdhury S.R."/>
            <person name="Hao J."/>
            <person name="Helmy T."/>
            <person name="Kim S."/>
            <person name="Kurdoglu A.A."/>
            <person name="Matthies H.J."/>
            <person name="Rollo D."/>
            <person name="Stothard P."/>
            <person name="Blankenship R.E."/>
            <person name="Bauer C.E."/>
            <person name="Touchman J.W."/>
        </authorList>
    </citation>
    <scope>NUCLEOTIDE SEQUENCE [LARGE SCALE GENOMIC DNA]</scope>
    <source>
        <strain evidence="3">ATCC 51521 / SW</strain>
    </source>
</reference>
<evidence type="ECO:0000256" key="1">
    <source>
        <dbReference type="SAM" id="MobiDB-lite"/>
    </source>
</evidence>
<proteinExistence type="predicted"/>
<dbReference type="EMBL" id="CP000613">
    <property type="protein sequence ID" value="ACJ00026.1"/>
    <property type="molecule type" value="Genomic_DNA"/>
</dbReference>